<dbReference type="InterPro" id="IPR050570">
    <property type="entry name" value="Cell_wall_metabolism_enzyme"/>
</dbReference>
<dbReference type="CDD" id="cd12797">
    <property type="entry name" value="M23_peptidase"/>
    <property type="match status" value="1"/>
</dbReference>
<feature type="region of interest" description="Disordered" evidence="1">
    <location>
        <begin position="28"/>
        <end position="50"/>
    </location>
</feature>
<protein>
    <submittedName>
        <fullName evidence="4">Murein DD-endopeptidase MepM/ murein hydrolase activator NlpD</fullName>
    </submittedName>
</protein>
<comment type="caution">
    <text evidence="4">The sequence shown here is derived from an EMBL/GenBank/DDBJ whole genome shotgun (WGS) entry which is preliminary data.</text>
</comment>
<dbReference type="Pfam" id="PF01551">
    <property type="entry name" value="Peptidase_M23"/>
    <property type="match status" value="1"/>
</dbReference>
<dbReference type="RefSeq" id="WP_309862798.1">
    <property type="nucleotide sequence ID" value="NZ_JAVDQG010000002.1"/>
</dbReference>
<feature type="domain" description="M23ase beta-sheet core" evidence="3">
    <location>
        <begin position="221"/>
        <end position="339"/>
    </location>
</feature>
<keyword evidence="5" id="KW-1185">Reference proteome</keyword>
<evidence type="ECO:0000256" key="1">
    <source>
        <dbReference type="SAM" id="MobiDB-lite"/>
    </source>
</evidence>
<dbReference type="InterPro" id="IPR016047">
    <property type="entry name" value="M23ase_b-sheet_dom"/>
</dbReference>
<dbReference type="EMBL" id="JAVDQG010000002">
    <property type="protein sequence ID" value="MDR6224879.1"/>
    <property type="molecule type" value="Genomic_DNA"/>
</dbReference>
<evidence type="ECO:0000256" key="2">
    <source>
        <dbReference type="SAM" id="SignalP"/>
    </source>
</evidence>
<organism evidence="4 5">
    <name type="scientific">Desmospora profundinema</name>
    <dbReference type="NCBI Taxonomy" id="1571184"/>
    <lineage>
        <taxon>Bacteria</taxon>
        <taxon>Bacillati</taxon>
        <taxon>Bacillota</taxon>
        <taxon>Bacilli</taxon>
        <taxon>Bacillales</taxon>
        <taxon>Thermoactinomycetaceae</taxon>
        <taxon>Desmospora</taxon>
    </lineage>
</organism>
<dbReference type="PANTHER" id="PTHR21666:SF270">
    <property type="entry name" value="MUREIN HYDROLASE ACTIVATOR ENVC"/>
    <property type="match status" value="1"/>
</dbReference>
<keyword evidence="4" id="KW-0378">Hydrolase</keyword>
<evidence type="ECO:0000259" key="3">
    <source>
        <dbReference type="Pfam" id="PF01551"/>
    </source>
</evidence>
<evidence type="ECO:0000313" key="4">
    <source>
        <dbReference type="EMBL" id="MDR6224879.1"/>
    </source>
</evidence>
<sequence>MGRPVVMVAASLLMLLVLAAVAYSEVPDRAGEPTSDTRYQGQNEASEGEHLPVQRVEGRLYFSVKDLERLGIQTEVDEEMGTVTIAEGALTLRLLRDAPVLSRNHRYLPVEATPLWKETKDVWIPVEVVEVGFNRPVKLDGSRAVVSEPSVEAVVPSEDAVFSHRNLNAEEMTDYLSFLSSPVPDAKVSTEWSHLPGAPRTYRNGTHEGLDYYTAASGRVIDTNTPVVAAADGIVVRVDHDYEEMSEEERNEWLEKAANHNGQTPPFIFDKMRGRSVWIQHEKGVLTRYVHLDRISSNLRLGDTVKQGDRLGYVGNSGTRDGVKGNDRGLHLHFDILIDEDWFWGKYTPEEGRQILEETLDQ</sequence>
<dbReference type="Gene3D" id="2.70.70.10">
    <property type="entry name" value="Glucose Permease (Domain IIA)"/>
    <property type="match status" value="1"/>
</dbReference>
<name>A0ABU1ILP4_9BACL</name>
<dbReference type="InterPro" id="IPR011055">
    <property type="entry name" value="Dup_hybrid_motif"/>
</dbReference>
<feature type="signal peptide" evidence="2">
    <location>
        <begin position="1"/>
        <end position="22"/>
    </location>
</feature>
<keyword evidence="2" id="KW-0732">Signal</keyword>
<feature type="compositionally biased region" description="Polar residues" evidence="1">
    <location>
        <begin position="34"/>
        <end position="45"/>
    </location>
</feature>
<reference evidence="4 5" key="1">
    <citation type="submission" date="2023-07" db="EMBL/GenBank/DDBJ databases">
        <title>Genomic Encyclopedia of Type Strains, Phase IV (KMG-IV): sequencing the most valuable type-strain genomes for metagenomic binning, comparative biology and taxonomic classification.</title>
        <authorList>
            <person name="Goeker M."/>
        </authorList>
    </citation>
    <scope>NUCLEOTIDE SEQUENCE [LARGE SCALE GENOMIC DNA]</scope>
    <source>
        <strain evidence="4 5">DSM 45903</strain>
    </source>
</reference>
<dbReference type="Proteomes" id="UP001185012">
    <property type="component" value="Unassembled WGS sequence"/>
</dbReference>
<dbReference type="SUPFAM" id="SSF51261">
    <property type="entry name" value="Duplicated hybrid motif"/>
    <property type="match status" value="1"/>
</dbReference>
<evidence type="ECO:0000313" key="5">
    <source>
        <dbReference type="Proteomes" id="UP001185012"/>
    </source>
</evidence>
<feature type="chain" id="PRO_5045960310" evidence="2">
    <location>
        <begin position="23"/>
        <end position="362"/>
    </location>
</feature>
<proteinExistence type="predicted"/>
<dbReference type="GO" id="GO:0016787">
    <property type="term" value="F:hydrolase activity"/>
    <property type="evidence" value="ECO:0007669"/>
    <property type="project" value="UniProtKB-KW"/>
</dbReference>
<accession>A0ABU1ILP4</accession>
<dbReference type="PANTHER" id="PTHR21666">
    <property type="entry name" value="PEPTIDASE-RELATED"/>
    <property type="match status" value="1"/>
</dbReference>
<gene>
    <name evidence="4" type="ORF">JOE21_000870</name>
</gene>